<sequence>MPPGRPPRRSAGGAVAGIIGVFAALGVVVIVVMSALSSSHRTTLPSGGSGTTSASGRGSDGFSPQNVTRATATDSKLYTTGALTSVNCHLPRLDESAESMRRFMNDLSDCLDTTWKTQFGKAGISFAPPNRVFWLQPGSSPCGSYPAPGSSAFYCPANNTMYVGLKHVIETSGNESVAHFTVFARVVAHEYGHHVQDRSGILLYGDSLMDQSDPLGRAEASRRIELQAQCLAGEFLGANRTSLPLDQEQYSALIMDVRGRGDEDKPPAKRDHGSSKHYASWTIRGIQRQNLAACNTWTAPPSAVS</sequence>
<keyword evidence="4 6" id="KW-0472">Membrane</keyword>
<dbReference type="PANTHER" id="PTHR30168">
    <property type="entry name" value="PUTATIVE MEMBRANE PROTEIN YPFJ"/>
    <property type="match status" value="1"/>
</dbReference>
<evidence type="ECO:0000256" key="2">
    <source>
        <dbReference type="ARBA" id="ARBA00022692"/>
    </source>
</evidence>
<comment type="subcellular location">
    <subcellularLocation>
        <location evidence="1">Membrane</location>
        <topology evidence="1">Single-pass membrane protein</topology>
    </subcellularLocation>
</comment>
<evidence type="ECO:0000256" key="1">
    <source>
        <dbReference type="ARBA" id="ARBA00004167"/>
    </source>
</evidence>
<evidence type="ECO:0000256" key="4">
    <source>
        <dbReference type="ARBA" id="ARBA00023136"/>
    </source>
</evidence>
<evidence type="ECO:0000256" key="6">
    <source>
        <dbReference type="SAM" id="Phobius"/>
    </source>
</evidence>
<dbReference type="EMBL" id="QURH01000766">
    <property type="protein sequence ID" value="RFU38569.1"/>
    <property type="molecule type" value="Genomic_DNA"/>
</dbReference>
<evidence type="ECO:0000313" key="8">
    <source>
        <dbReference type="Proteomes" id="UP000261811"/>
    </source>
</evidence>
<dbReference type="OrthoDB" id="9774900at2"/>
<comment type="caution">
    <text evidence="7">The sequence shown here is derived from an EMBL/GenBank/DDBJ whole genome shotgun (WGS) entry which is preliminary data.</text>
</comment>
<feature type="compositionally biased region" description="Low complexity" evidence="5">
    <location>
        <begin position="42"/>
        <end position="61"/>
    </location>
</feature>
<keyword evidence="2 6" id="KW-0812">Transmembrane</keyword>
<keyword evidence="8" id="KW-1185">Reference proteome</keyword>
<dbReference type="GO" id="GO:0016020">
    <property type="term" value="C:membrane"/>
    <property type="evidence" value="ECO:0007669"/>
    <property type="project" value="UniProtKB-SubCell"/>
</dbReference>
<evidence type="ECO:0000313" key="7">
    <source>
        <dbReference type="EMBL" id="RFU38569.1"/>
    </source>
</evidence>
<gene>
    <name evidence="7" type="ORF">DZF91_27010</name>
</gene>
<feature type="region of interest" description="Disordered" evidence="5">
    <location>
        <begin position="40"/>
        <end position="68"/>
    </location>
</feature>
<dbReference type="InterPro" id="IPR007343">
    <property type="entry name" value="Uncharacterised_pept_Zn_put"/>
</dbReference>
<dbReference type="PANTHER" id="PTHR30168:SF0">
    <property type="entry name" value="INNER MEMBRANE PROTEIN"/>
    <property type="match status" value="1"/>
</dbReference>
<dbReference type="AlphaFoldDB" id="A0A372JF88"/>
<feature type="transmembrane region" description="Helical" evidence="6">
    <location>
        <begin position="12"/>
        <end position="36"/>
    </location>
</feature>
<protein>
    <recommendedName>
        <fullName evidence="9">Metalloprotease</fullName>
    </recommendedName>
</protein>
<keyword evidence="3 6" id="KW-1133">Transmembrane helix</keyword>
<reference evidence="7 8" key="1">
    <citation type="submission" date="2018-08" db="EMBL/GenBank/DDBJ databases">
        <title>Actinomadura jelena sp. nov., a novel Actinomycete isolated from soil in Chad.</title>
        <authorList>
            <person name="Shi L."/>
        </authorList>
    </citation>
    <scope>NUCLEOTIDE SEQUENCE [LARGE SCALE GENOMIC DNA]</scope>
    <source>
        <strain evidence="7 8">NEAU-G17</strain>
    </source>
</reference>
<evidence type="ECO:0000256" key="5">
    <source>
        <dbReference type="SAM" id="MobiDB-lite"/>
    </source>
</evidence>
<dbReference type="Proteomes" id="UP000261811">
    <property type="component" value="Unassembled WGS sequence"/>
</dbReference>
<proteinExistence type="predicted"/>
<name>A0A372JF88_9ACTN</name>
<accession>A0A372JF88</accession>
<organism evidence="7 8">
    <name type="scientific">Actinomadura logoneensis</name>
    <dbReference type="NCBI Taxonomy" id="2293572"/>
    <lineage>
        <taxon>Bacteria</taxon>
        <taxon>Bacillati</taxon>
        <taxon>Actinomycetota</taxon>
        <taxon>Actinomycetes</taxon>
        <taxon>Streptosporangiales</taxon>
        <taxon>Thermomonosporaceae</taxon>
        <taxon>Actinomadura</taxon>
    </lineage>
</organism>
<evidence type="ECO:0000256" key="3">
    <source>
        <dbReference type="ARBA" id="ARBA00022989"/>
    </source>
</evidence>
<evidence type="ECO:0008006" key="9">
    <source>
        <dbReference type="Google" id="ProtNLM"/>
    </source>
</evidence>
<dbReference type="Pfam" id="PF04228">
    <property type="entry name" value="Zn_peptidase"/>
    <property type="match status" value="1"/>
</dbReference>